<dbReference type="GO" id="GO:0005829">
    <property type="term" value="C:cytosol"/>
    <property type="evidence" value="ECO:0007669"/>
    <property type="project" value="TreeGrafter"/>
</dbReference>
<dbReference type="InterPro" id="IPR029026">
    <property type="entry name" value="tRNA_m1G_MTases_N"/>
</dbReference>
<evidence type="ECO:0000256" key="11">
    <source>
        <dbReference type="ARBA" id="ARBA00022694"/>
    </source>
</evidence>
<dbReference type="PIRSF" id="PIRSF000386">
    <property type="entry name" value="tRNA_mtase"/>
    <property type="match status" value="1"/>
</dbReference>
<evidence type="ECO:0000256" key="2">
    <source>
        <dbReference type="ARBA" id="ARBA00004496"/>
    </source>
</evidence>
<evidence type="ECO:0000256" key="12">
    <source>
        <dbReference type="ARBA" id="ARBA00029736"/>
    </source>
</evidence>
<dbReference type="Pfam" id="PF01746">
    <property type="entry name" value="tRNA_m1G_MT"/>
    <property type="match status" value="1"/>
</dbReference>
<evidence type="ECO:0000256" key="13">
    <source>
        <dbReference type="ARBA" id="ARBA00033392"/>
    </source>
</evidence>
<evidence type="ECO:0000256" key="17">
    <source>
        <dbReference type="RuleBase" id="RU003464"/>
    </source>
</evidence>
<organism evidence="19 20">
    <name type="scientific">Candidatus Liptonbacteria bacterium RIFCSPHIGHO2_12_FULL_60_13</name>
    <dbReference type="NCBI Taxonomy" id="1798648"/>
    <lineage>
        <taxon>Bacteria</taxon>
        <taxon>Candidatus Liptoniibacteriota</taxon>
    </lineage>
</organism>
<evidence type="ECO:0000256" key="14">
    <source>
        <dbReference type="ARBA" id="ARBA00047783"/>
    </source>
</evidence>
<keyword evidence="9 15" id="KW-0808">Transferase</keyword>
<evidence type="ECO:0000256" key="5">
    <source>
        <dbReference type="ARBA" id="ARBA00012807"/>
    </source>
</evidence>
<dbReference type="HAMAP" id="MF_00605">
    <property type="entry name" value="TrmD"/>
    <property type="match status" value="1"/>
</dbReference>
<dbReference type="NCBIfam" id="TIGR00088">
    <property type="entry name" value="trmD"/>
    <property type="match status" value="1"/>
</dbReference>
<evidence type="ECO:0000259" key="18">
    <source>
        <dbReference type="Pfam" id="PF01746"/>
    </source>
</evidence>
<sequence>MTTFSILTLFPEIVGAYSGESILKRARARGLLEVRAINPRDFTQDRHRKVDDRPYGGGPGMVLKAEPLARAVNHAAGRAKNPLVILLSPAGTPFSAAYARRLAQKERDLIFVAGHYEGIDERLKRMLKSKRLRLREVSIGPYVVTGGELPALLMVDAIARHIPGVLGKEKSREELRHGIGVPVYTRPETIIWKRRTYRVPGVLLHGNHALIEAWRRNTLTRRR</sequence>
<evidence type="ECO:0000313" key="19">
    <source>
        <dbReference type="EMBL" id="OGY98162.1"/>
    </source>
</evidence>
<dbReference type="InterPro" id="IPR016009">
    <property type="entry name" value="tRNA_MeTrfase_TRMD/TRM10"/>
</dbReference>
<evidence type="ECO:0000256" key="1">
    <source>
        <dbReference type="ARBA" id="ARBA00002634"/>
    </source>
</evidence>
<keyword evidence="8 15" id="KW-0489">Methyltransferase</keyword>
<comment type="subunit">
    <text evidence="4 15 17">Homodimer.</text>
</comment>
<dbReference type="GO" id="GO:0052906">
    <property type="term" value="F:tRNA (guanine(37)-N1)-methyltransferase activity"/>
    <property type="evidence" value="ECO:0007669"/>
    <property type="project" value="UniProtKB-UniRule"/>
</dbReference>
<keyword evidence="7 15" id="KW-0963">Cytoplasm</keyword>
<name>A0A1G2C9X1_9BACT</name>
<keyword evidence="11 15" id="KW-0819">tRNA processing</keyword>
<dbReference type="SUPFAM" id="SSF75217">
    <property type="entry name" value="alpha/beta knot"/>
    <property type="match status" value="1"/>
</dbReference>
<dbReference type="EMBL" id="MHKY01000040">
    <property type="protein sequence ID" value="OGY98162.1"/>
    <property type="molecule type" value="Genomic_DNA"/>
</dbReference>
<dbReference type="InterPro" id="IPR002649">
    <property type="entry name" value="tRNA_m1G_MeTrfase_TrmD"/>
</dbReference>
<evidence type="ECO:0000256" key="8">
    <source>
        <dbReference type="ARBA" id="ARBA00022603"/>
    </source>
</evidence>
<evidence type="ECO:0000256" key="15">
    <source>
        <dbReference type="HAMAP-Rule" id="MF_00605"/>
    </source>
</evidence>
<evidence type="ECO:0000256" key="7">
    <source>
        <dbReference type="ARBA" id="ARBA00022490"/>
    </source>
</evidence>
<dbReference type="NCBIfam" id="NF000648">
    <property type="entry name" value="PRK00026.1"/>
    <property type="match status" value="1"/>
</dbReference>
<evidence type="ECO:0000256" key="10">
    <source>
        <dbReference type="ARBA" id="ARBA00022691"/>
    </source>
</evidence>
<dbReference type="FunFam" id="3.40.1280.10:FF:000001">
    <property type="entry name" value="tRNA (guanine-N(1)-)-methyltransferase"/>
    <property type="match status" value="1"/>
</dbReference>
<protein>
    <recommendedName>
        <fullName evidence="6 15">tRNA (guanine-N(1)-)-methyltransferase</fullName>
        <ecNumber evidence="5 15">2.1.1.228</ecNumber>
    </recommendedName>
    <alternativeName>
        <fullName evidence="12 15">M1G-methyltransferase</fullName>
    </alternativeName>
    <alternativeName>
        <fullName evidence="13 15">tRNA [GM37] methyltransferase</fullName>
    </alternativeName>
</protein>
<dbReference type="InterPro" id="IPR029028">
    <property type="entry name" value="Alpha/beta_knot_MTases"/>
</dbReference>
<evidence type="ECO:0000256" key="9">
    <source>
        <dbReference type="ARBA" id="ARBA00022679"/>
    </source>
</evidence>
<comment type="catalytic activity">
    <reaction evidence="14 15 17">
        <text>guanosine(37) in tRNA + S-adenosyl-L-methionine = N(1)-methylguanosine(37) in tRNA + S-adenosyl-L-homocysteine + H(+)</text>
        <dbReference type="Rhea" id="RHEA:36899"/>
        <dbReference type="Rhea" id="RHEA-COMP:10145"/>
        <dbReference type="Rhea" id="RHEA-COMP:10147"/>
        <dbReference type="ChEBI" id="CHEBI:15378"/>
        <dbReference type="ChEBI" id="CHEBI:57856"/>
        <dbReference type="ChEBI" id="CHEBI:59789"/>
        <dbReference type="ChEBI" id="CHEBI:73542"/>
        <dbReference type="ChEBI" id="CHEBI:74269"/>
        <dbReference type="EC" id="2.1.1.228"/>
    </reaction>
</comment>
<dbReference type="GO" id="GO:0002939">
    <property type="term" value="P:tRNA N1-guanine methylation"/>
    <property type="evidence" value="ECO:0007669"/>
    <property type="project" value="TreeGrafter"/>
</dbReference>
<dbReference type="Gene3D" id="3.40.1280.10">
    <property type="match status" value="1"/>
</dbReference>
<dbReference type="Gene3D" id="1.10.1270.20">
    <property type="entry name" value="tRNA(m1g37)methyltransferase, domain 2"/>
    <property type="match status" value="1"/>
</dbReference>
<evidence type="ECO:0000256" key="16">
    <source>
        <dbReference type="PIRSR" id="PIRSR000386-1"/>
    </source>
</evidence>
<dbReference type="Proteomes" id="UP000178796">
    <property type="component" value="Unassembled WGS sequence"/>
</dbReference>
<dbReference type="PANTHER" id="PTHR46417:SF1">
    <property type="entry name" value="TRNA (GUANINE-N(1)-)-METHYLTRANSFERASE"/>
    <property type="match status" value="1"/>
</dbReference>
<keyword evidence="10 15" id="KW-0949">S-adenosyl-L-methionine</keyword>
<comment type="function">
    <text evidence="1 15 17">Specifically methylates guanosine-37 in various tRNAs.</text>
</comment>
<dbReference type="InterPro" id="IPR023148">
    <property type="entry name" value="tRNA_m1G_MeTrfase_C_sf"/>
</dbReference>
<comment type="caution">
    <text evidence="19">The sequence shown here is derived from an EMBL/GenBank/DDBJ whole genome shotgun (WGS) entry which is preliminary data.</text>
</comment>
<dbReference type="AlphaFoldDB" id="A0A1G2C9X1"/>
<evidence type="ECO:0000313" key="20">
    <source>
        <dbReference type="Proteomes" id="UP000178796"/>
    </source>
</evidence>
<evidence type="ECO:0000256" key="6">
    <source>
        <dbReference type="ARBA" id="ARBA00014679"/>
    </source>
</evidence>
<accession>A0A1G2C9X1</accession>
<gene>
    <name evidence="15" type="primary">trmD</name>
    <name evidence="19" type="ORF">A3E09_00240</name>
</gene>
<comment type="subcellular location">
    <subcellularLocation>
        <location evidence="2 15 17">Cytoplasm</location>
    </subcellularLocation>
</comment>
<feature type="domain" description="tRNA methyltransferase TRMD/TRM10-type" evidence="18">
    <location>
        <begin position="4"/>
        <end position="222"/>
    </location>
</feature>
<proteinExistence type="inferred from homology"/>
<dbReference type="EC" id="2.1.1.228" evidence="5 15"/>
<comment type="caution">
    <text evidence="15">Lacks conserved residue(s) required for the propagation of feature annotation.</text>
</comment>
<reference evidence="19 20" key="1">
    <citation type="journal article" date="2016" name="Nat. Commun.">
        <title>Thousands of microbial genomes shed light on interconnected biogeochemical processes in an aquifer system.</title>
        <authorList>
            <person name="Anantharaman K."/>
            <person name="Brown C.T."/>
            <person name="Hug L.A."/>
            <person name="Sharon I."/>
            <person name="Castelle C.J."/>
            <person name="Probst A.J."/>
            <person name="Thomas B.C."/>
            <person name="Singh A."/>
            <person name="Wilkins M.J."/>
            <person name="Karaoz U."/>
            <person name="Brodie E.L."/>
            <person name="Williams K.H."/>
            <person name="Hubbard S.S."/>
            <person name="Banfield J.F."/>
        </authorList>
    </citation>
    <scope>NUCLEOTIDE SEQUENCE [LARGE SCALE GENOMIC DNA]</scope>
</reference>
<evidence type="ECO:0000256" key="3">
    <source>
        <dbReference type="ARBA" id="ARBA00007630"/>
    </source>
</evidence>
<dbReference type="PANTHER" id="PTHR46417">
    <property type="entry name" value="TRNA (GUANINE-N(1)-)-METHYLTRANSFERASE"/>
    <property type="match status" value="1"/>
</dbReference>
<feature type="binding site" evidence="15 16">
    <location>
        <position position="114"/>
    </location>
    <ligand>
        <name>S-adenosyl-L-methionine</name>
        <dbReference type="ChEBI" id="CHEBI:59789"/>
    </ligand>
</feature>
<evidence type="ECO:0000256" key="4">
    <source>
        <dbReference type="ARBA" id="ARBA00011738"/>
    </source>
</evidence>
<comment type="similarity">
    <text evidence="3 15 17">Belongs to the RNA methyltransferase TrmD family.</text>
</comment>